<proteinExistence type="predicted"/>
<dbReference type="PANTHER" id="PTHR33709">
    <property type="entry name" value="OSJNBA0035M09.9 PROTEIN"/>
    <property type="match status" value="1"/>
</dbReference>
<dbReference type="InterPro" id="IPR040339">
    <property type="entry name" value="At1g16860-like"/>
</dbReference>
<accession>A0A0D3GXN3</accession>
<dbReference type="AlphaFoldDB" id="A0A0D3GXN3"/>
<dbReference type="STRING" id="65489.A0A0D3GXN3"/>
<dbReference type="Gramene" id="OBART08G06730.1">
    <property type="protein sequence ID" value="OBART08G06730.1"/>
    <property type="gene ID" value="OBART08G06730"/>
</dbReference>
<keyword evidence="2" id="KW-1185">Reference proteome</keyword>
<evidence type="ECO:0000313" key="1">
    <source>
        <dbReference type="EnsemblPlants" id="OBART08G06730.1"/>
    </source>
</evidence>
<dbReference type="PANTHER" id="PTHR33709:SF4">
    <property type="entry name" value="OS08G0230200 PROTEIN"/>
    <property type="match status" value="1"/>
</dbReference>
<dbReference type="EnsemblPlants" id="OBART08G06730.1">
    <property type="protein sequence ID" value="OBART08G06730.1"/>
    <property type="gene ID" value="OBART08G06730"/>
</dbReference>
<name>A0A0D3GXN3_9ORYZ</name>
<dbReference type="HOGENOM" id="CLU_1520134_0_0_1"/>
<organism evidence="1">
    <name type="scientific">Oryza barthii</name>
    <dbReference type="NCBI Taxonomy" id="65489"/>
    <lineage>
        <taxon>Eukaryota</taxon>
        <taxon>Viridiplantae</taxon>
        <taxon>Streptophyta</taxon>
        <taxon>Embryophyta</taxon>
        <taxon>Tracheophyta</taxon>
        <taxon>Spermatophyta</taxon>
        <taxon>Magnoliopsida</taxon>
        <taxon>Liliopsida</taxon>
        <taxon>Poales</taxon>
        <taxon>Poaceae</taxon>
        <taxon>BOP clade</taxon>
        <taxon>Oryzoideae</taxon>
        <taxon>Oryzeae</taxon>
        <taxon>Oryzinae</taxon>
        <taxon>Oryza</taxon>
    </lineage>
</organism>
<reference evidence="1" key="2">
    <citation type="submission" date="2015-03" db="UniProtKB">
        <authorList>
            <consortium name="EnsemblPlants"/>
        </authorList>
    </citation>
    <scope>IDENTIFICATION</scope>
</reference>
<protein>
    <submittedName>
        <fullName evidence="1">Uncharacterized protein</fullName>
    </submittedName>
</protein>
<reference evidence="1" key="1">
    <citation type="journal article" date="2009" name="Rice">
        <title>De Novo Next Generation Sequencing of Plant Genomes.</title>
        <authorList>
            <person name="Rounsley S."/>
            <person name="Marri P.R."/>
            <person name="Yu Y."/>
            <person name="He R."/>
            <person name="Sisneros N."/>
            <person name="Goicoechea J.L."/>
            <person name="Lee S.J."/>
            <person name="Angelova A."/>
            <person name="Kudrna D."/>
            <person name="Luo M."/>
            <person name="Affourtit J."/>
            <person name="Desany B."/>
            <person name="Knight J."/>
            <person name="Niazi F."/>
            <person name="Egholm M."/>
            <person name="Wing R.A."/>
        </authorList>
    </citation>
    <scope>NUCLEOTIDE SEQUENCE [LARGE SCALE GENOMIC DNA]</scope>
    <source>
        <strain evidence="1">cv. IRGC 105608</strain>
    </source>
</reference>
<dbReference type="PaxDb" id="65489-OBART08G06730.1"/>
<sequence length="177" mass="19400">MGLGNGLTSDEPALNGEGDGRLKLKLAAPVVSSKFQMPLVATIENLIPLAELGKKSSGPLSPVLPTTGLIISAYLLWTYEFIWWCDLFCSQTGCYKSECRRWLLNQGRYPDSDLRTAKDGQCMKVTGINLAWDSGQWRYIKEGSRVCIMGVVQRNDNVLMIVHPSEPISTGCQSASG</sequence>
<dbReference type="Proteomes" id="UP000026960">
    <property type="component" value="Chromosome 8"/>
</dbReference>
<evidence type="ECO:0000313" key="2">
    <source>
        <dbReference type="Proteomes" id="UP000026960"/>
    </source>
</evidence>